<protein>
    <submittedName>
        <fullName evidence="2">Uncharacterized protein</fullName>
    </submittedName>
</protein>
<organism evidence="2 3">
    <name type="scientific">Stephania yunnanensis</name>
    <dbReference type="NCBI Taxonomy" id="152371"/>
    <lineage>
        <taxon>Eukaryota</taxon>
        <taxon>Viridiplantae</taxon>
        <taxon>Streptophyta</taxon>
        <taxon>Embryophyta</taxon>
        <taxon>Tracheophyta</taxon>
        <taxon>Spermatophyta</taxon>
        <taxon>Magnoliopsida</taxon>
        <taxon>Ranunculales</taxon>
        <taxon>Menispermaceae</taxon>
        <taxon>Menispermoideae</taxon>
        <taxon>Cissampelideae</taxon>
        <taxon>Stephania</taxon>
    </lineage>
</organism>
<keyword evidence="3" id="KW-1185">Reference proteome</keyword>
<feature type="compositionally biased region" description="Low complexity" evidence="1">
    <location>
        <begin position="12"/>
        <end position="25"/>
    </location>
</feature>
<accession>A0AAP0P8T9</accession>
<feature type="region of interest" description="Disordered" evidence="1">
    <location>
        <begin position="1"/>
        <end position="115"/>
    </location>
</feature>
<gene>
    <name evidence="2" type="ORF">Syun_013589</name>
</gene>
<comment type="caution">
    <text evidence="2">The sequence shown here is derived from an EMBL/GenBank/DDBJ whole genome shotgun (WGS) entry which is preliminary data.</text>
</comment>
<sequence>MAAQGSRKGCETPTSGGAGPAAAARDQQRRRRTGSGGAGPAAAARDRQGRRGTDQRRGEGCGGSAARIQLAAARGGTRRPTSGDQPAAAAADLVAGGPAELRGGGSGERGATHGGCTAQRCGGAAGLRRCGGSPEKWVWRE</sequence>
<proteinExistence type="predicted"/>
<dbReference type="EMBL" id="JBBNAF010000006">
    <property type="protein sequence ID" value="KAK9134259.1"/>
    <property type="molecule type" value="Genomic_DNA"/>
</dbReference>
<feature type="compositionally biased region" description="Low complexity" evidence="1">
    <location>
        <begin position="86"/>
        <end position="99"/>
    </location>
</feature>
<reference evidence="2 3" key="1">
    <citation type="submission" date="2024-01" db="EMBL/GenBank/DDBJ databases">
        <title>Genome assemblies of Stephania.</title>
        <authorList>
            <person name="Yang L."/>
        </authorList>
    </citation>
    <scope>NUCLEOTIDE SEQUENCE [LARGE SCALE GENOMIC DNA]</scope>
    <source>
        <strain evidence="2">YNDBR</strain>
        <tissue evidence="2">Leaf</tissue>
    </source>
</reference>
<evidence type="ECO:0000313" key="2">
    <source>
        <dbReference type="EMBL" id="KAK9134259.1"/>
    </source>
</evidence>
<name>A0AAP0P8T9_9MAGN</name>
<evidence type="ECO:0000256" key="1">
    <source>
        <dbReference type="SAM" id="MobiDB-lite"/>
    </source>
</evidence>
<dbReference type="Proteomes" id="UP001420932">
    <property type="component" value="Unassembled WGS sequence"/>
</dbReference>
<evidence type="ECO:0000313" key="3">
    <source>
        <dbReference type="Proteomes" id="UP001420932"/>
    </source>
</evidence>
<feature type="compositionally biased region" description="Basic and acidic residues" evidence="1">
    <location>
        <begin position="44"/>
        <end position="59"/>
    </location>
</feature>
<dbReference type="AlphaFoldDB" id="A0AAP0P8T9"/>